<sequence length="367" mass="38528">MRLVDEDGRLFGRVNVVDAVVVLVVLAAVVAGVVAFVPLGGGGEQATRYATVDLGTQPPAAAERIEAGDRSADGDVVVTDTYVGPAADGANASVVVRVRVNGTLAGDGDDRVFERDGEPLRRGDALSFETPSYAVSGDVLRVDADGETLPVGSLPVLLEATLSPATADAVSVGDTSRIDDRRTARVTGVTTAPVANGSDRRALLGVRVHTLNRSGSTYFGATPVKVGESLRFDTDQYALTGTVARWGNASPPGSPTTTTAVVSLTDVAPTVADGLRAGLVERRDGRTTARITDIRTENATVVLTSDDGHIYEREHPENVDVELTVDLRTRATADGLRFHTRALREGTRVTLDFRTVAVDGTVTRIRG</sequence>
<accession>A0A830G918</accession>
<dbReference type="Proteomes" id="UP000608850">
    <property type="component" value="Unassembled WGS sequence"/>
</dbReference>
<dbReference type="OrthoDB" id="202569at2157"/>
<keyword evidence="1" id="KW-0812">Transmembrane</keyword>
<dbReference type="InterPro" id="IPR025480">
    <property type="entry name" value="DUF4330"/>
</dbReference>
<feature type="transmembrane region" description="Helical" evidence="1">
    <location>
        <begin position="20"/>
        <end position="39"/>
    </location>
</feature>
<dbReference type="Pfam" id="PF14221">
    <property type="entry name" value="DUF4330"/>
    <property type="match status" value="2"/>
</dbReference>
<gene>
    <name evidence="2" type="ORF">GCM10009021_06910</name>
</gene>
<organism evidence="2 3">
    <name type="scientific">Halarchaeum nitratireducens</name>
    <dbReference type="NCBI Taxonomy" id="489913"/>
    <lineage>
        <taxon>Archaea</taxon>
        <taxon>Methanobacteriati</taxon>
        <taxon>Methanobacteriota</taxon>
        <taxon>Stenosarchaea group</taxon>
        <taxon>Halobacteria</taxon>
        <taxon>Halobacteriales</taxon>
        <taxon>Halobacteriaceae</taxon>
    </lineage>
</organism>
<dbReference type="AlphaFoldDB" id="A0A830G918"/>
<evidence type="ECO:0008006" key="4">
    <source>
        <dbReference type="Google" id="ProtNLM"/>
    </source>
</evidence>
<dbReference type="EMBL" id="BMOQ01000002">
    <property type="protein sequence ID" value="GGN09865.1"/>
    <property type="molecule type" value="Genomic_DNA"/>
</dbReference>
<name>A0A830G918_9EURY</name>
<comment type="caution">
    <text evidence="2">The sequence shown here is derived from an EMBL/GenBank/DDBJ whole genome shotgun (WGS) entry which is preliminary data.</text>
</comment>
<keyword evidence="1" id="KW-1133">Transmembrane helix</keyword>
<keyword evidence="3" id="KW-1185">Reference proteome</keyword>
<keyword evidence="1" id="KW-0472">Membrane</keyword>
<reference evidence="2 3" key="1">
    <citation type="journal article" date="2019" name="Int. J. Syst. Evol. Microbiol.">
        <title>The Global Catalogue of Microorganisms (GCM) 10K type strain sequencing project: providing services to taxonomists for standard genome sequencing and annotation.</title>
        <authorList>
            <consortium name="The Broad Institute Genomics Platform"/>
            <consortium name="The Broad Institute Genome Sequencing Center for Infectious Disease"/>
            <person name="Wu L."/>
            <person name="Ma J."/>
        </authorList>
    </citation>
    <scope>NUCLEOTIDE SEQUENCE [LARGE SCALE GENOMIC DNA]</scope>
    <source>
        <strain evidence="2 3">JCM 16331</strain>
    </source>
</reference>
<evidence type="ECO:0000313" key="2">
    <source>
        <dbReference type="EMBL" id="GGN09865.1"/>
    </source>
</evidence>
<proteinExistence type="predicted"/>
<dbReference type="RefSeq" id="WP_188877132.1">
    <property type="nucleotide sequence ID" value="NZ_BMOQ01000002.1"/>
</dbReference>
<evidence type="ECO:0000313" key="3">
    <source>
        <dbReference type="Proteomes" id="UP000608850"/>
    </source>
</evidence>
<protein>
    <recommendedName>
        <fullName evidence="4">DUF4330 family protein</fullName>
    </recommendedName>
</protein>
<evidence type="ECO:0000256" key="1">
    <source>
        <dbReference type="SAM" id="Phobius"/>
    </source>
</evidence>